<comment type="function">
    <text evidence="13 14">The coatomer is a cytosolic protein complex that binds to dilysine motifs and reversibly associates with Golgi non-clathrin-coated vesicles, which further mediate biosynthetic protein transport from the ER, via the Golgi up to the trans Golgi network. The coatomer complex is required for budding from Golgi membranes, and is essential for the retrograde Golgi-to-ER transport of dilysine-tagged proteins.</text>
</comment>
<accession>A0A443SBW1</accession>
<dbReference type="Proteomes" id="UP000288716">
    <property type="component" value="Unassembled WGS sequence"/>
</dbReference>
<evidence type="ECO:0000256" key="8">
    <source>
        <dbReference type="ARBA" id="ARBA00022892"/>
    </source>
</evidence>
<dbReference type="Gene3D" id="1.25.40.10">
    <property type="entry name" value="Tetratricopeptide repeat domain"/>
    <property type="match status" value="1"/>
</dbReference>
<dbReference type="GO" id="GO:0006891">
    <property type="term" value="P:intra-Golgi vesicle-mediated transport"/>
    <property type="evidence" value="ECO:0007669"/>
    <property type="project" value="TreeGrafter"/>
</dbReference>
<evidence type="ECO:0000256" key="9">
    <source>
        <dbReference type="ARBA" id="ARBA00022927"/>
    </source>
</evidence>
<evidence type="ECO:0000256" key="5">
    <source>
        <dbReference type="ARBA" id="ARBA00015828"/>
    </source>
</evidence>
<dbReference type="OrthoDB" id="310217at2759"/>
<dbReference type="VEuPathDB" id="VectorBase:LDEU007146"/>
<dbReference type="PANTHER" id="PTHR10805">
    <property type="entry name" value="COATOMER SUBUNIT EPSILON"/>
    <property type="match status" value="1"/>
</dbReference>
<keyword evidence="16" id="KW-1185">Reference proteome</keyword>
<comment type="subcellular location">
    <subcellularLocation>
        <location evidence="2">Cytoplasmic vesicle</location>
        <location evidence="2">COPI-coated vesicle membrane</location>
        <topology evidence="2">Peripheral membrane protein</topology>
        <orientation evidence="2">Cytoplasmic side</orientation>
    </subcellularLocation>
    <subcellularLocation>
        <location evidence="1">Golgi apparatus membrane</location>
        <topology evidence="1">Peripheral membrane protein</topology>
        <orientation evidence="1">Cytoplasmic side</orientation>
    </subcellularLocation>
</comment>
<evidence type="ECO:0000256" key="4">
    <source>
        <dbReference type="ARBA" id="ARBA00011775"/>
    </source>
</evidence>
<evidence type="ECO:0000256" key="13">
    <source>
        <dbReference type="ARBA" id="ARBA00025582"/>
    </source>
</evidence>
<protein>
    <recommendedName>
        <fullName evidence="5 14">Coatomer subunit epsilon</fullName>
    </recommendedName>
</protein>
<dbReference type="GO" id="GO:0006888">
    <property type="term" value="P:endoplasmic reticulum to Golgi vesicle-mediated transport"/>
    <property type="evidence" value="ECO:0007669"/>
    <property type="project" value="TreeGrafter"/>
</dbReference>
<dbReference type="InterPro" id="IPR011990">
    <property type="entry name" value="TPR-like_helical_dom_sf"/>
</dbReference>
<comment type="subunit">
    <text evidence="4">Oligomeric complex that consists of at least the alpha, beta, beta', gamma, delta, epsilon and zeta subunits.</text>
</comment>
<keyword evidence="10 14" id="KW-0333">Golgi apparatus</keyword>
<evidence type="ECO:0000256" key="12">
    <source>
        <dbReference type="ARBA" id="ARBA00023329"/>
    </source>
</evidence>
<comment type="caution">
    <text evidence="15">The sequence shown here is derived from an EMBL/GenBank/DDBJ whole genome shotgun (WGS) entry which is preliminary data.</text>
</comment>
<dbReference type="FunFam" id="1.25.40.10:FF:000140">
    <property type="entry name" value="Coatomer subunit epsilon"/>
    <property type="match status" value="1"/>
</dbReference>
<dbReference type="SUPFAM" id="SSF48452">
    <property type="entry name" value="TPR-like"/>
    <property type="match status" value="1"/>
</dbReference>
<keyword evidence="9 14" id="KW-0653">Protein transport</keyword>
<dbReference type="GO" id="GO:0015031">
    <property type="term" value="P:protein transport"/>
    <property type="evidence" value="ECO:0007669"/>
    <property type="project" value="UniProtKB-UniRule"/>
</dbReference>
<organism evidence="15 16">
    <name type="scientific">Leptotrombidium deliense</name>
    <dbReference type="NCBI Taxonomy" id="299467"/>
    <lineage>
        <taxon>Eukaryota</taxon>
        <taxon>Metazoa</taxon>
        <taxon>Ecdysozoa</taxon>
        <taxon>Arthropoda</taxon>
        <taxon>Chelicerata</taxon>
        <taxon>Arachnida</taxon>
        <taxon>Acari</taxon>
        <taxon>Acariformes</taxon>
        <taxon>Trombidiformes</taxon>
        <taxon>Prostigmata</taxon>
        <taxon>Anystina</taxon>
        <taxon>Parasitengona</taxon>
        <taxon>Trombiculoidea</taxon>
        <taxon>Trombiculidae</taxon>
        <taxon>Leptotrombidium</taxon>
    </lineage>
</organism>
<dbReference type="GO" id="GO:0005198">
    <property type="term" value="F:structural molecule activity"/>
    <property type="evidence" value="ECO:0007669"/>
    <property type="project" value="UniProtKB-UniRule"/>
</dbReference>
<proteinExistence type="inferred from homology"/>
<dbReference type="PANTHER" id="PTHR10805:SF0">
    <property type="entry name" value="COATOMER SUBUNIT EPSILON"/>
    <property type="match status" value="1"/>
</dbReference>
<evidence type="ECO:0000256" key="6">
    <source>
        <dbReference type="ARBA" id="ARBA00022448"/>
    </source>
</evidence>
<dbReference type="GO" id="GO:0006890">
    <property type="term" value="P:retrograde vesicle-mediated transport, Golgi to endoplasmic reticulum"/>
    <property type="evidence" value="ECO:0007669"/>
    <property type="project" value="UniProtKB-UniRule"/>
</dbReference>
<evidence type="ECO:0000256" key="7">
    <source>
        <dbReference type="ARBA" id="ARBA00022490"/>
    </source>
</evidence>
<evidence type="ECO:0000313" key="15">
    <source>
        <dbReference type="EMBL" id="RWS24895.1"/>
    </source>
</evidence>
<evidence type="ECO:0000256" key="1">
    <source>
        <dbReference type="ARBA" id="ARBA00004255"/>
    </source>
</evidence>
<evidence type="ECO:0000256" key="2">
    <source>
        <dbReference type="ARBA" id="ARBA00004347"/>
    </source>
</evidence>
<dbReference type="AlphaFoldDB" id="A0A443SBW1"/>
<comment type="similarity">
    <text evidence="3 14">Belongs to the COPE family.</text>
</comment>
<evidence type="ECO:0000256" key="11">
    <source>
        <dbReference type="ARBA" id="ARBA00023136"/>
    </source>
</evidence>
<keyword evidence="7 14" id="KW-0963">Cytoplasm</keyword>
<dbReference type="Pfam" id="PF04733">
    <property type="entry name" value="Coatomer_E"/>
    <property type="match status" value="1"/>
</dbReference>
<dbReference type="InterPro" id="IPR006822">
    <property type="entry name" value="Coatomer_esu"/>
</dbReference>
<dbReference type="GO" id="GO:0000139">
    <property type="term" value="C:Golgi membrane"/>
    <property type="evidence" value="ECO:0007669"/>
    <property type="project" value="UniProtKB-SubCell"/>
</dbReference>
<dbReference type="PIRSF" id="PIRSF016478">
    <property type="entry name" value="Coatomer_esu"/>
    <property type="match status" value="1"/>
</dbReference>
<keyword evidence="12 14" id="KW-0968">Cytoplasmic vesicle</keyword>
<dbReference type="STRING" id="299467.A0A443SBW1"/>
<dbReference type="EMBL" id="NCKV01004291">
    <property type="protein sequence ID" value="RWS24895.1"/>
    <property type="molecule type" value="Genomic_DNA"/>
</dbReference>
<keyword evidence="8 14" id="KW-0931">ER-Golgi transport</keyword>
<dbReference type="GO" id="GO:0030126">
    <property type="term" value="C:COPI vesicle coat"/>
    <property type="evidence" value="ECO:0007669"/>
    <property type="project" value="TreeGrafter"/>
</dbReference>
<evidence type="ECO:0000256" key="3">
    <source>
        <dbReference type="ARBA" id="ARBA00008827"/>
    </source>
</evidence>
<sequence length="291" mass="32949">MADNDATFEMRNAFYIGNYQHCITEAQKVKTPSVEKDALMYRSYIALKKYGVVLDEINDRKGQPLMFIRMVADYLSGDSSRKSKIYQDLDGKLSSVETSEHIPLLAAASIHYYESNYDAALRILHSSDNLECMAMSLQIYLKLDRIDFAKKELKKMQDKDEDATITQLALGWLNLALGGDKLQEAFYIFQEISDKYGNTALLSNGIAVALINQGKYEEAEPVLTQALDKDSSNPETLINLMVVSHHLGKAPEICNRYVSQLKDSNYNHAFIQDQVSKENEFNRLAKQYAVA</sequence>
<gene>
    <name evidence="15" type="ORF">B4U80_10821</name>
</gene>
<evidence type="ECO:0000313" key="16">
    <source>
        <dbReference type="Proteomes" id="UP000288716"/>
    </source>
</evidence>
<reference evidence="15 16" key="1">
    <citation type="journal article" date="2018" name="Gigascience">
        <title>Genomes of trombidid mites reveal novel predicted allergens and laterally-transferred genes associated with secondary metabolism.</title>
        <authorList>
            <person name="Dong X."/>
            <person name="Chaisiri K."/>
            <person name="Xia D."/>
            <person name="Armstrong S.D."/>
            <person name="Fang Y."/>
            <person name="Donnelly M.J."/>
            <person name="Kadowaki T."/>
            <person name="McGarry J.W."/>
            <person name="Darby A.C."/>
            <person name="Makepeace B.L."/>
        </authorList>
    </citation>
    <scope>NUCLEOTIDE SEQUENCE [LARGE SCALE GENOMIC DNA]</scope>
    <source>
        <strain evidence="15">UoL-UT</strain>
    </source>
</reference>
<evidence type="ECO:0000256" key="14">
    <source>
        <dbReference type="PIRNR" id="PIRNR016478"/>
    </source>
</evidence>
<evidence type="ECO:0000256" key="10">
    <source>
        <dbReference type="ARBA" id="ARBA00023034"/>
    </source>
</evidence>
<name>A0A443SBW1_9ACAR</name>
<keyword evidence="11 14" id="KW-0472">Membrane</keyword>
<keyword evidence="6 14" id="KW-0813">Transport</keyword>